<feature type="region of interest" description="Disordered" evidence="1">
    <location>
        <begin position="54"/>
        <end position="91"/>
    </location>
</feature>
<evidence type="ECO:0000256" key="1">
    <source>
        <dbReference type="SAM" id="MobiDB-lite"/>
    </source>
</evidence>
<proteinExistence type="predicted"/>
<name>A0A8K0UZ73_9AGAR</name>
<dbReference type="AlphaFoldDB" id="A0A8K0UZ73"/>
<sequence>MYMTFLRVAKRNTNRLLVLVSVRVGVPCMATLLLRAVQRNMHRLSCLRDVQTPVGRRSPQFAPPSPGNNTEDRSSDGSQCSHDDENDDCGHTVSKLTANTTAGEVFICVITVIVHEVASQNF</sequence>
<protein>
    <submittedName>
        <fullName evidence="2">Uncharacterized protein</fullName>
    </submittedName>
</protein>
<accession>A0A8K0UZ73</accession>
<evidence type="ECO:0000313" key="2">
    <source>
        <dbReference type="EMBL" id="KAH8107768.1"/>
    </source>
</evidence>
<organism evidence="2 3">
    <name type="scientific">Cristinia sonorae</name>
    <dbReference type="NCBI Taxonomy" id="1940300"/>
    <lineage>
        <taxon>Eukaryota</taxon>
        <taxon>Fungi</taxon>
        <taxon>Dikarya</taxon>
        <taxon>Basidiomycota</taxon>
        <taxon>Agaricomycotina</taxon>
        <taxon>Agaricomycetes</taxon>
        <taxon>Agaricomycetidae</taxon>
        <taxon>Agaricales</taxon>
        <taxon>Pleurotineae</taxon>
        <taxon>Stephanosporaceae</taxon>
        <taxon>Cristinia</taxon>
    </lineage>
</organism>
<evidence type="ECO:0000313" key="3">
    <source>
        <dbReference type="Proteomes" id="UP000813824"/>
    </source>
</evidence>
<dbReference type="EMBL" id="JAEVFJ010000001">
    <property type="protein sequence ID" value="KAH8107768.1"/>
    <property type="molecule type" value="Genomic_DNA"/>
</dbReference>
<dbReference type="Proteomes" id="UP000813824">
    <property type="component" value="Unassembled WGS sequence"/>
</dbReference>
<comment type="caution">
    <text evidence="2">The sequence shown here is derived from an EMBL/GenBank/DDBJ whole genome shotgun (WGS) entry which is preliminary data.</text>
</comment>
<reference evidence="2" key="1">
    <citation type="journal article" date="2021" name="New Phytol.">
        <title>Evolutionary innovations through gain and loss of genes in the ectomycorrhizal Boletales.</title>
        <authorList>
            <person name="Wu G."/>
            <person name="Miyauchi S."/>
            <person name="Morin E."/>
            <person name="Kuo A."/>
            <person name="Drula E."/>
            <person name="Varga T."/>
            <person name="Kohler A."/>
            <person name="Feng B."/>
            <person name="Cao Y."/>
            <person name="Lipzen A."/>
            <person name="Daum C."/>
            <person name="Hundley H."/>
            <person name="Pangilinan J."/>
            <person name="Johnson J."/>
            <person name="Barry K."/>
            <person name="LaButti K."/>
            <person name="Ng V."/>
            <person name="Ahrendt S."/>
            <person name="Min B."/>
            <person name="Choi I.G."/>
            <person name="Park H."/>
            <person name="Plett J.M."/>
            <person name="Magnuson J."/>
            <person name="Spatafora J.W."/>
            <person name="Nagy L.G."/>
            <person name="Henrissat B."/>
            <person name="Grigoriev I.V."/>
            <person name="Yang Z.L."/>
            <person name="Xu J."/>
            <person name="Martin F.M."/>
        </authorList>
    </citation>
    <scope>NUCLEOTIDE SEQUENCE</scope>
    <source>
        <strain evidence="2">KKN 215</strain>
    </source>
</reference>
<keyword evidence="3" id="KW-1185">Reference proteome</keyword>
<gene>
    <name evidence="2" type="ORF">BXZ70DRAFT_912514</name>
</gene>